<feature type="chain" id="PRO_5032971864" evidence="1">
    <location>
        <begin position="19"/>
        <end position="177"/>
    </location>
</feature>
<protein>
    <submittedName>
        <fullName evidence="2">Uncharacterized protein</fullName>
    </submittedName>
</protein>
<feature type="signal peptide" evidence="1">
    <location>
        <begin position="1"/>
        <end position="18"/>
    </location>
</feature>
<evidence type="ECO:0000256" key="1">
    <source>
        <dbReference type="SAM" id="SignalP"/>
    </source>
</evidence>
<keyword evidence="1" id="KW-0732">Signal</keyword>
<evidence type="ECO:0000313" key="2">
    <source>
        <dbReference type="EMBL" id="QOW45783.1"/>
    </source>
</evidence>
<gene>
    <name evidence="2" type="ORF">G0028_07685</name>
</gene>
<reference evidence="2 3" key="1">
    <citation type="submission" date="2020-02" db="EMBL/GenBank/DDBJ databases">
        <title>Tigecycline-resistant Acinetobacter species from pigs and migratory birds.</title>
        <authorList>
            <person name="Chen C."/>
            <person name="Sun J."/>
            <person name="Liao X.-P."/>
            <person name="Liu Y.-H."/>
        </authorList>
    </citation>
    <scope>NUCLEOTIDE SEQUENCE [LARGE SCALE GENOMIC DNA]</scope>
    <source>
        <strain evidence="2 3">YH12207_T</strain>
    </source>
</reference>
<sequence>MNKLLLGVFLITSGFANAEIVTNSKGESINLKSDGTWVKEVNVNTSELQNSHEITQSDLISSEKIIATNPSILTKKMKGGEDQDVNVKISFMVGIPENIKTFDLKKSNRMIFSAVENTKSTLKNPYSFIPRKIQMLDRSPTEWYVTVEYTAKNSYGADVAGKRIFKFDQNGKIIGAV</sequence>
<accession>A0A7S6VVN6</accession>
<organism evidence="2 3">
    <name type="scientific">Acinetobacter piscicola</name>
    <dbReference type="NCBI Taxonomy" id="2006115"/>
    <lineage>
        <taxon>Bacteria</taxon>
        <taxon>Pseudomonadati</taxon>
        <taxon>Pseudomonadota</taxon>
        <taxon>Gammaproteobacteria</taxon>
        <taxon>Moraxellales</taxon>
        <taxon>Moraxellaceae</taxon>
        <taxon>Acinetobacter</taxon>
    </lineage>
</organism>
<dbReference type="EMBL" id="CP048659">
    <property type="protein sequence ID" value="QOW45783.1"/>
    <property type="molecule type" value="Genomic_DNA"/>
</dbReference>
<proteinExistence type="predicted"/>
<dbReference type="Proteomes" id="UP000593966">
    <property type="component" value="Chromosome"/>
</dbReference>
<keyword evidence="3" id="KW-1185">Reference proteome</keyword>
<name>A0A7S6VVN6_9GAMM</name>
<dbReference type="RefSeq" id="WP_180046606.1">
    <property type="nucleotide sequence ID" value="NZ_CP048659.1"/>
</dbReference>
<evidence type="ECO:0000313" key="3">
    <source>
        <dbReference type="Proteomes" id="UP000593966"/>
    </source>
</evidence>
<dbReference type="AlphaFoldDB" id="A0A7S6VVN6"/>